<evidence type="ECO:0000256" key="3">
    <source>
        <dbReference type="ARBA" id="ARBA00022763"/>
    </source>
</evidence>
<dbReference type="GO" id="GO:0006284">
    <property type="term" value="P:base-excision repair"/>
    <property type="evidence" value="ECO:0007669"/>
    <property type="project" value="InterPro"/>
</dbReference>
<dbReference type="GO" id="GO:0008270">
    <property type="term" value="F:zinc ion binding"/>
    <property type="evidence" value="ECO:0007669"/>
    <property type="project" value="InterPro"/>
</dbReference>
<dbReference type="RefSeq" id="WP_130433940.1">
    <property type="nucleotide sequence ID" value="NZ_SGXF01000001.1"/>
</dbReference>
<reference evidence="11 12" key="1">
    <citation type="submission" date="2019-02" db="EMBL/GenBank/DDBJ databases">
        <title>Genomic Encyclopedia of Type Strains, Phase IV (KMG-IV): sequencing the most valuable type-strain genomes for metagenomic binning, comparative biology and taxonomic classification.</title>
        <authorList>
            <person name="Goeker M."/>
        </authorList>
    </citation>
    <scope>NUCLEOTIDE SEQUENCE [LARGE SCALE GENOMIC DNA]</scope>
    <source>
        <strain evidence="11 12">DSM 29486</strain>
    </source>
</reference>
<protein>
    <submittedName>
        <fullName evidence="11">Formamidopyrimidine-DNA glycosylase</fullName>
    </submittedName>
</protein>
<dbReference type="InterPro" id="IPR010979">
    <property type="entry name" value="Ribosomal_uS13-like_H2TH"/>
</dbReference>
<keyword evidence="7" id="KW-0456">Lyase</keyword>
<dbReference type="PANTHER" id="PTHR22993:SF9">
    <property type="entry name" value="FORMAMIDOPYRIMIDINE-DNA GLYCOSYLASE"/>
    <property type="match status" value="1"/>
</dbReference>
<keyword evidence="12" id="KW-1185">Reference proteome</keyword>
<dbReference type="GO" id="GO:0003906">
    <property type="term" value="F:DNA-(apurinic or apyrimidinic site) endonuclease activity"/>
    <property type="evidence" value="ECO:0007669"/>
    <property type="project" value="InterPro"/>
</dbReference>
<keyword evidence="8" id="KW-0511">Multifunctional enzyme</keyword>
<dbReference type="GO" id="GO:0016829">
    <property type="term" value="F:lyase activity"/>
    <property type="evidence" value="ECO:0007669"/>
    <property type="project" value="UniProtKB-KW"/>
</dbReference>
<evidence type="ECO:0000256" key="1">
    <source>
        <dbReference type="ARBA" id="ARBA00001668"/>
    </source>
</evidence>
<dbReference type="Gene3D" id="3.20.190.10">
    <property type="entry name" value="MutM-like, N-terminal"/>
    <property type="match status" value="1"/>
</dbReference>
<dbReference type="GO" id="GO:0034039">
    <property type="term" value="F:8-oxo-7,8-dihydroguanine DNA N-glycosylase activity"/>
    <property type="evidence" value="ECO:0007669"/>
    <property type="project" value="TreeGrafter"/>
</dbReference>
<evidence type="ECO:0000256" key="5">
    <source>
        <dbReference type="ARBA" id="ARBA00023125"/>
    </source>
</evidence>
<dbReference type="SUPFAM" id="SSF46946">
    <property type="entry name" value="S13-like H2TH domain"/>
    <property type="match status" value="1"/>
</dbReference>
<dbReference type="Proteomes" id="UP000292927">
    <property type="component" value="Unassembled WGS sequence"/>
</dbReference>
<comment type="similarity">
    <text evidence="2">Belongs to the FPG family.</text>
</comment>
<organism evidence="11 12">
    <name type="scientific">Cuneatibacter caecimuris</name>
    <dbReference type="NCBI Taxonomy" id="1796618"/>
    <lineage>
        <taxon>Bacteria</taxon>
        <taxon>Bacillati</taxon>
        <taxon>Bacillota</taxon>
        <taxon>Clostridia</taxon>
        <taxon>Lachnospirales</taxon>
        <taxon>Lachnospiraceae</taxon>
        <taxon>Cuneatibacter</taxon>
    </lineage>
</organism>
<keyword evidence="5" id="KW-0238">DNA-binding</keyword>
<feature type="domain" description="Formamidopyrimidine-DNA glycosylase catalytic" evidence="10">
    <location>
        <begin position="2"/>
        <end position="134"/>
    </location>
</feature>
<keyword evidence="6" id="KW-0234">DNA repair</keyword>
<name>A0A4Q7PQ29_9FIRM</name>
<evidence type="ECO:0000313" key="12">
    <source>
        <dbReference type="Proteomes" id="UP000292927"/>
    </source>
</evidence>
<evidence type="ECO:0000256" key="8">
    <source>
        <dbReference type="ARBA" id="ARBA00023268"/>
    </source>
</evidence>
<keyword evidence="3" id="KW-0227">DNA damage</keyword>
<keyword evidence="4" id="KW-0378">Hydrolase</keyword>
<dbReference type="PROSITE" id="PS51068">
    <property type="entry name" value="FPG_CAT"/>
    <property type="match status" value="1"/>
</dbReference>
<dbReference type="Gene3D" id="1.10.8.50">
    <property type="match status" value="1"/>
</dbReference>
<evidence type="ECO:0000256" key="2">
    <source>
        <dbReference type="ARBA" id="ARBA00009409"/>
    </source>
</evidence>
<evidence type="ECO:0000259" key="10">
    <source>
        <dbReference type="PROSITE" id="PS51068"/>
    </source>
</evidence>
<evidence type="ECO:0000256" key="4">
    <source>
        <dbReference type="ARBA" id="ARBA00022801"/>
    </source>
</evidence>
<evidence type="ECO:0000256" key="6">
    <source>
        <dbReference type="ARBA" id="ARBA00023204"/>
    </source>
</evidence>
<proteinExistence type="inferred from homology"/>
<dbReference type="InterPro" id="IPR015886">
    <property type="entry name" value="H2TH_FPG"/>
</dbReference>
<keyword evidence="9" id="KW-0326">Glycosidase</keyword>
<dbReference type="PANTHER" id="PTHR22993">
    <property type="entry name" value="FORMAMIDOPYRIMIDINE-DNA GLYCOSYLASE"/>
    <property type="match status" value="1"/>
</dbReference>
<comment type="catalytic activity">
    <reaction evidence="1">
        <text>Hydrolysis of DNA containing ring-opened 7-methylguanine residues, releasing 2,6-diamino-4-hydroxy-5-(N-methyl)formamidopyrimidine.</text>
        <dbReference type="EC" id="3.2.2.23"/>
    </reaction>
</comment>
<evidence type="ECO:0000313" key="11">
    <source>
        <dbReference type="EMBL" id="RZT03062.1"/>
    </source>
</evidence>
<dbReference type="AlphaFoldDB" id="A0A4Q7PQ29"/>
<dbReference type="SMART" id="SM01232">
    <property type="entry name" value="H2TH"/>
    <property type="match status" value="1"/>
</dbReference>
<dbReference type="SUPFAM" id="SSF57716">
    <property type="entry name" value="Glucocorticoid receptor-like (DNA-binding domain)"/>
    <property type="match status" value="1"/>
</dbReference>
<dbReference type="SUPFAM" id="SSF81624">
    <property type="entry name" value="N-terminal domain of MutM-like DNA repair proteins"/>
    <property type="match status" value="1"/>
</dbReference>
<dbReference type="OrthoDB" id="9800855at2"/>
<comment type="caution">
    <text evidence="11">The sequence shown here is derived from an EMBL/GenBank/DDBJ whole genome shotgun (WGS) entry which is preliminary data.</text>
</comment>
<evidence type="ECO:0000256" key="7">
    <source>
        <dbReference type="ARBA" id="ARBA00023239"/>
    </source>
</evidence>
<dbReference type="EMBL" id="SGXF01000001">
    <property type="protein sequence ID" value="RZT03062.1"/>
    <property type="molecule type" value="Genomic_DNA"/>
</dbReference>
<dbReference type="GO" id="GO:0003684">
    <property type="term" value="F:damaged DNA binding"/>
    <property type="evidence" value="ECO:0007669"/>
    <property type="project" value="InterPro"/>
</dbReference>
<accession>A0A4Q7PQ29</accession>
<dbReference type="InterPro" id="IPR012319">
    <property type="entry name" value="FPG_cat"/>
</dbReference>
<dbReference type="InterPro" id="IPR035937">
    <property type="entry name" value="FPG_N"/>
</dbReference>
<sequence length="276" mass="30390">MLELPEVLTLAGQLKQEAAGKSVAYVLPPAKPHKFCWFSGDPADYELALKGRRVITAEGFGIFVELSFEGGVKLCFNDGVNVRLCPQEKVPGNYQLVIGLDNGMALAFTVAMYGSILLHNGDLENEYYQKSREGISPFTEDFPGYFWDRAKESSPGLSAKAFLAAEQRFPGIGNGTLQDILFAAGIHPKRKMGTMSQEELGRLLECTKDILREMTAQGGRDTEKDLFGRPGGYRTEMSKNTWKSPCPVCMGPLTKETYLGGSVYYCPCCQPLRLDG</sequence>
<gene>
    <name evidence="11" type="ORF">EV209_1196</name>
</gene>
<evidence type="ECO:0000256" key="9">
    <source>
        <dbReference type="ARBA" id="ARBA00023295"/>
    </source>
</evidence>